<comment type="caution">
    <text evidence="1">The sequence shown here is derived from an EMBL/GenBank/DDBJ whole genome shotgun (WGS) entry which is preliminary data.</text>
</comment>
<evidence type="ECO:0000313" key="1">
    <source>
        <dbReference type="EMBL" id="TQL90514.1"/>
    </source>
</evidence>
<dbReference type="Proteomes" id="UP000316096">
    <property type="component" value="Unassembled WGS sequence"/>
</dbReference>
<accession>A0A543C0A8</accession>
<proteinExistence type="predicted"/>
<sequence>MQKLLDSTAKATHARDGEILATYIDWDFAPAKGVNPGRLNWAL</sequence>
<dbReference type="EMBL" id="VFOZ01000002">
    <property type="protein sequence ID" value="TQL90514.1"/>
    <property type="molecule type" value="Genomic_DNA"/>
</dbReference>
<organism evidence="1 2">
    <name type="scientific">Actinoallomurus bryophytorum</name>
    <dbReference type="NCBI Taxonomy" id="1490222"/>
    <lineage>
        <taxon>Bacteria</taxon>
        <taxon>Bacillati</taxon>
        <taxon>Actinomycetota</taxon>
        <taxon>Actinomycetes</taxon>
        <taxon>Streptosporangiales</taxon>
        <taxon>Thermomonosporaceae</taxon>
        <taxon>Actinoallomurus</taxon>
    </lineage>
</organism>
<reference evidence="1 2" key="1">
    <citation type="submission" date="2019-06" db="EMBL/GenBank/DDBJ databases">
        <title>Sequencing the genomes of 1000 actinobacteria strains.</title>
        <authorList>
            <person name="Klenk H.-P."/>
        </authorList>
    </citation>
    <scope>NUCLEOTIDE SEQUENCE [LARGE SCALE GENOMIC DNA]</scope>
    <source>
        <strain evidence="1 2">DSM 102200</strain>
    </source>
</reference>
<protein>
    <submittedName>
        <fullName evidence="1">Uncharacterized protein</fullName>
    </submittedName>
</protein>
<name>A0A543C0A8_9ACTN</name>
<evidence type="ECO:0000313" key="2">
    <source>
        <dbReference type="Proteomes" id="UP000316096"/>
    </source>
</evidence>
<gene>
    <name evidence="1" type="ORF">FB559_7819</name>
</gene>
<dbReference type="RefSeq" id="WP_281286353.1">
    <property type="nucleotide sequence ID" value="NZ_VFOZ01000002.1"/>
</dbReference>
<dbReference type="AlphaFoldDB" id="A0A543C0A8"/>
<keyword evidence="2" id="KW-1185">Reference proteome</keyword>